<dbReference type="PANTHER" id="PTHR46720">
    <property type="entry name" value="HYDROXYLASE, PUTATIVE (AFU_ORTHOLOGUE AFUA_3G01460)-RELATED"/>
    <property type="match status" value="1"/>
</dbReference>
<dbReference type="PRINTS" id="PR00420">
    <property type="entry name" value="RNGMNOXGNASE"/>
</dbReference>
<evidence type="ECO:0000256" key="1">
    <source>
        <dbReference type="ARBA" id="ARBA00022630"/>
    </source>
</evidence>
<dbReference type="SUPFAM" id="SSF54373">
    <property type="entry name" value="FAD-linked reductases, C-terminal domain"/>
    <property type="match status" value="1"/>
</dbReference>
<name>A0A8H6EIR6_9HELO</name>
<dbReference type="GO" id="GO:0044550">
    <property type="term" value="P:secondary metabolite biosynthetic process"/>
    <property type="evidence" value="ECO:0007669"/>
    <property type="project" value="TreeGrafter"/>
</dbReference>
<dbReference type="Gene3D" id="3.50.50.60">
    <property type="entry name" value="FAD/NAD(P)-binding domain"/>
    <property type="match status" value="1"/>
</dbReference>
<dbReference type="RefSeq" id="XP_037192667.1">
    <property type="nucleotide sequence ID" value="XM_037335572.1"/>
</dbReference>
<dbReference type="InterPro" id="IPR051104">
    <property type="entry name" value="FAD_monoxygenase"/>
</dbReference>
<dbReference type="GO" id="GO:0016491">
    <property type="term" value="F:oxidoreductase activity"/>
    <property type="evidence" value="ECO:0007669"/>
    <property type="project" value="UniProtKB-KW"/>
</dbReference>
<sequence>MTSSTTVPPALEPGEPLQIAIIGAGLTGLTLALSISALPLHQRSHLHYTIYESHQHYSEIGAGIGFGASGHRIMKLLHPELWENYKAIANWGEDDVWWDFVVGDKVGNSQGIADEKWEGKRIAQVRMKEGREGQSTAHRRSLMDILIKLLPSLCDVRFGKRLTGIVSSASDSNHPDSKVTLQFQDGTTSTADLVIGADGVKSLCRDIVLTPACNAEALKARFTGKIAYRGLIPMEEARAKIGEKAGQRIFYLGHGGHVVSFPVEGGKSMNIVAFANREAGVWEGSWVKENVGEELERDYLDGRWGNDVEGIMRLIKSPSYWATFYHPPAPAFHHPTLPILLIGDAAHTTAPHFGQGAGLGSNYYSSLPLLPLHASLSSTFNPSRNTSLSFLPHTEHTNPTLYLVEDVYILTKLLSHLPTTSHSSAGNSNVRALFTAYTQIRQPRATTAVSTANYYGRMLDMEDPVIADDLSLIGEKVRGIAETIWGYDEIGEGERGVEIMRGVLAENKMGDGRMRSYVEEVR</sequence>
<keyword evidence="3" id="KW-0560">Oxidoreductase</keyword>
<comment type="caution">
    <text evidence="4">The sequence shown here is derived from an EMBL/GenBank/DDBJ whole genome shotgun (WGS) entry which is preliminary data.</text>
</comment>
<organism evidence="4 5">
    <name type="scientific">Botrytis fragariae</name>
    <dbReference type="NCBI Taxonomy" id="1964551"/>
    <lineage>
        <taxon>Eukaryota</taxon>
        <taxon>Fungi</taxon>
        <taxon>Dikarya</taxon>
        <taxon>Ascomycota</taxon>
        <taxon>Pezizomycotina</taxon>
        <taxon>Leotiomycetes</taxon>
        <taxon>Helotiales</taxon>
        <taxon>Sclerotiniaceae</taxon>
        <taxon>Botrytis</taxon>
    </lineage>
</organism>
<dbReference type="AlphaFoldDB" id="A0A8H6EIR6"/>
<dbReference type="OrthoDB" id="417877at2759"/>
<keyword evidence="1" id="KW-0285">Flavoprotein</keyword>
<evidence type="ECO:0000313" key="5">
    <source>
        <dbReference type="Proteomes" id="UP000531561"/>
    </source>
</evidence>
<accession>A0A8H6EIR6</accession>
<dbReference type="EMBL" id="JABFCT010000008">
    <property type="protein sequence ID" value="KAF5873721.1"/>
    <property type="molecule type" value="Genomic_DNA"/>
</dbReference>
<reference evidence="4 5" key="1">
    <citation type="journal article" date="2020" name="Phytopathology">
        <title>A high-quality genome resource of Botrytis fragariae, a new and rapidly spreading fungal pathogen causing strawberry gray mold in the U.S.A.</title>
        <authorList>
            <person name="Wu Y."/>
            <person name="Saski C.A."/>
            <person name="Schnabel G."/>
            <person name="Xiao S."/>
            <person name="Hu M."/>
        </authorList>
    </citation>
    <scope>NUCLEOTIDE SEQUENCE [LARGE SCALE GENOMIC DNA]</scope>
    <source>
        <strain evidence="4 5">BVB16</strain>
    </source>
</reference>
<dbReference type="InterPro" id="IPR036188">
    <property type="entry name" value="FAD/NAD-bd_sf"/>
</dbReference>
<dbReference type="SUPFAM" id="SSF51905">
    <property type="entry name" value="FAD/NAD(P)-binding domain"/>
    <property type="match status" value="1"/>
</dbReference>
<proteinExistence type="predicted"/>
<dbReference type="PANTHER" id="PTHR46720:SF3">
    <property type="entry name" value="FAD-BINDING DOMAIN-CONTAINING PROTEIN-RELATED"/>
    <property type="match status" value="1"/>
</dbReference>
<keyword evidence="5" id="KW-1185">Reference proteome</keyword>
<evidence type="ECO:0000256" key="2">
    <source>
        <dbReference type="ARBA" id="ARBA00022827"/>
    </source>
</evidence>
<protein>
    <submittedName>
        <fullName evidence="4">Putative mannitol 1-phosphate dehydrogenase protein</fullName>
    </submittedName>
</protein>
<dbReference type="Proteomes" id="UP000531561">
    <property type="component" value="Unassembled WGS sequence"/>
</dbReference>
<evidence type="ECO:0000256" key="3">
    <source>
        <dbReference type="ARBA" id="ARBA00023002"/>
    </source>
</evidence>
<dbReference type="GeneID" id="59259264"/>
<gene>
    <name evidence="4" type="ORF">Bfra_005185</name>
</gene>
<keyword evidence="2" id="KW-0274">FAD</keyword>
<evidence type="ECO:0000313" key="4">
    <source>
        <dbReference type="EMBL" id="KAF5873721.1"/>
    </source>
</evidence>